<organism evidence="3 4">
    <name type="scientific">Teladorsagia circumcincta</name>
    <name type="common">Brown stomach worm</name>
    <name type="synonym">Ostertagia circumcincta</name>
    <dbReference type="NCBI Taxonomy" id="45464"/>
    <lineage>
        <taxon>Eukaryota</taxon>
        <taxon>Metazoa</taxon>
        <taxon>Ecdysozoa</taxon>
        <taxon>Nematoda</taxon>
        <taxon>Chromadorea</taxon>
        <taxon>Rhabditida</taxon>
        <taxon>Rhabditina</taxon>
        <taxon>Rhabditomorpha</taxon>
        <taxon>Strongyloidea</taxon>
        <taxon>Trichostrongylidae</taxon>
        <taxon>Teladorsagia</taxon>
    </lineage>
</organism>
<reference evidence="3 4" key="1">
    <citation type="submission" date="2015-09" db="EMBL/GenBank/DDBJ databases">
        <title>Draft genome of the parasitic nematode Teladorsagia circumcincta isolate WARC Sus (inbred).</title>
        <authorList>
            <person name="Mitreva M."/>
        </authorList>
    </citation>
    <scope>NUCLEOTIDE SEQUENCE [LARGE SCALE GENOMIC DNA]</scope>
    <source>
        <strain evidence="3 4">S</strain>
    </source>
</reference>
<dbReference type="PANTHER" id="PTHR12085:SF3">
    <property type="entry name" value="SERINE_THREONINE-PROTEIN PHOSPHATASE 2A REGULATORY SUBUNIT B'' SUBUNIT GAMMA"/>
    <property type="match status" value="1"/>
</dbReference>
<dbReference type="PANTHER" id="PTHR12085">
    <property type="entry name" value="SERINE/THREONINE-PROTEIN PHOSPHATASE 2A REGULATORY SUBUNIT B'' SUBUNIT GAMMA"/>
    <property type="match status" value="1"/>
</dbReference>
<evidence type="ECO:0000256" key="1">
    <source>
        <dbReference type="ARBA" id="ARBA00004496"/>
    </source>
</evidence>
<dbReference type="OrthoDB" id="10265007at2759"/>
<accession>A0A2G9U3F0</accession>
<gene>
    <name evidence="3" type="ORF">TELCIR_13558</name>
</gene>
<dbReference type="GO" id="GO:0035303">
    <property type="term" value="P:regulation of dephosphorylation"/>
    <property type="evidence" value="ECO:0007669"/>
    <property type="project" value="InterPro"/>
</dbReference>
<dbReference type="GO" id="GO:0030865">
    <property type="term" value="P:cortical cytoskeleton organization"/>
    <property type="evidence" value="ECO:0007669"/>
    <property type="project" value="TreeGrafter"/>
</dbReference>
<dbReference type="GO" id="GO:0005737">
    <property type="term" value="C:cytoplasm"/>
    <property type="evidence" value="ECO:0007669"/>
    <property type="project" value="UniProtKB-SubCell"/>
</dbReference>
<dbReference type="GO" id="GO:0005813">
    <property type="term" value="C:centrosome"/>
    <property type="evidence" value="ECO:0007669"/>
    <property type="project" value="TreeGrafter"/>
</dbReference>
<dbReference type="Proteomes" id="UP000230423">
    <property type="component" value="Unassembled WGS sequence"/>
</dbReference>
<dbReference type="GO" id="GO:0005819">
    <property type="term" value="C:spindle"/>
    <property type="evidence" value="ECO:0007669"/>
    <property type="project" value="TreeGrafter"/>
</dbReference>
<dbReference type="SUPFAM" id="SSF47473">
    <property type="entry name" value="EF-hand"/>
    <property type="match status" value="1"/>
</dbReference>
<dbReference type="Gene3D" id="1.10.238.10">
    <property type="entry name" value="EF-hand"/>
    <property type="match status" value="1"/>
</dbReference>
<protein>
    <recommendedName>
        <fullName evidence="5">EF hand</fullName>
    </recommendedName>
</protein>
<evidence type="ECO:0000256" key="2">
    <source>
        <dbReference type="ARBA" id="ARBA00022490"/>
    </source>
</evidence>
<sequence length="145" mass="16810">MKDCPFYYAVFVERCVFFQLDPQRSGKVSILELTSTRLLDDLFEVVSMQKRAPDDKSWDTPSSWCSIGKFWRVLEQFRNCDRDGSGMVSLEECRGLREGTITPLFLERVFANQILYGDQPPHEMDFRGFVDLDAAITSRSVCCYH</sequence>
<evidence type="ECO:0000313" key="4">
    <source>
        <dbReference type="Proteomes" id="UP000230423"/>
    </source>
</evidence>
<dbReference type="InterPro" id="IPR011992">
    <property type="entry name" value="EF-hand-dom_pair"/>
</dbReference>
<keyword evidence="2" id="KW-0963">Cytoplasm</keyword>
<dbReference type="AlphaFoldDB" id="A0A2G9U3F0"/>
<name>A0A2G9U3F0_TELCI</name>
<proteinExistence type="predicted"/>
<keyword evidence="4" id="KW-1185">Reference proteome</keyword>
<evidence type="ECO:0000313" key="3">
    <source>
        <dbReference type="EMBL" id="PIO64799.1"/>
    </source>
</evidence>
<evidence type="ECO:0008006" key="5">
    <source>
        <dbReference type="Google" id="ProtNLM"/>
    </source>
</evidence>
<comment type="subcellular location">
    <subcellularLocation>
        <location evidence="1">Cytoplasm</location>
    </subcellularLocation>
</comment>
<dbReference type="GO" id="GO:0000226">
    <property type="term" value="P:microtubule cytoskeleton organization"/>
    <property type="evidence" value="ECO:0007669"/>
    <property type="project" value="TreeGrafter"/>
</dbReference>
<dbReference type="InterPro" id="IPR039865">
    <property type="entry name" value="PPP2R3C"/>
</dbReference>
<dbReference type="EMBL" id="KZ349562">
    <property type="protein sequence ID" value="PIO64799.1"/>
    <property type="molecule type" value="Genomic_DNA"/>
</dbReference>